<dbReference type="InterPro" id="IPR009057">
    <property type="entry name" value="Homeodomain-like_sf"/>
</dbReference>
<evidence type="ECO:0000313" key="5">
    <source>
        <dbReference type="EMBL" id="SEW02508.1"/>
    </source>
</evidence>
<dbReference type="SMART" id="SM00342">
    <property type="entry name" value="HTH_ARAC"/>
    <property type="match status" value="1"/>
</dbReference>
<organism evidence="5 6">
    <name type="scientific">Chryseobacterium wanjuense</name>
    <dbReference type="NCBI Taxonomy" id="356305"/>
    <lineage>
        <taxon>Bacteria</taxon>
        <taxon>Pseudomonadati</taxon>
        <taxon>Bacteroidota</taxon>
        <taxon>Flavobacteriia</taxon>
        <taxon>Flavobacteriales</taxon>
        <taxon>Weeksellaceae</taxon>
        <taxon>Chryseobacterium group</taxon>
        <taxon>Chryseobacterium</taxon>
    </lineage>
</organism>
<dbReference type="Gene3D" id="1.10.10.60">
    <property type="entry name" value="Homeodomain-like"/>
    <property type="match status" value="1"/>
</dbReference>
<protein>
    <submittedName>
        <fullName evidence="5">AraC-type DNA-binding protein</fullName>
    </submittedName>
</protein>
<keyword evidence="6" id="KW-1185">Reference proteome</keyword>
<dbReference type="EMBL" id="FOIU01000001">
    <property type="protein sequence ID" value="SEW02508.1"/>
    <property type="molecule type" value="Genomic_DNA"/>
</dbReference>
<dbReference type="STRING" id="356305.SAMN05421841_0685"/>
<accession>A0A1I0NMT5</accession>
<dbReference type="SUPFAM" id="SSF51215">
    <property type="entry name" value="Regulatory protein AraC"/>
    <property type="match status" value="1"/>
</dbReference>
<dbReference type="InterPro" id="IPR018060">
    <property type="entry name" value="HTH_AraC"/>
</dbReference>
<keyword evidence="2 5" id="KW-0238">DNA-binding</keyword>
<sequence length="305" mass="35960">MKPQLTEIRKFTDSLAFMNLPVFTYIERDDFAIVRVEELGMKIPHNSPVFRPDHFNIIVVPDGSATYLINDTIFEISSHQILFIRPDTFLSYRWLHVGRAYMISFSASFFLQFWASGINEIQRLDNSKGYITNLTEKMMKNVEQICQNIYKETTSQIPYKYELITNLILNLLLLIRRQQQTKQQEVPVNTSNPYVTQFFLDLENNFSTIISGETKVLLRAKDYANRQNLNENYLSKTVCTHSGKTVSQWIHEKLINEIKFLLKYTDKSMREIASLYGFHDLNYFYNYFKRHTKNAPGLFRKSFTT</sequence>
<name>A0A1I0NMT5_9FLAO</name>
<keyword evidence="3" id="KW-0804">Transcription</keyword>
<dbReference type="OrthoDB" id="956952at2"/>
<gene>
    <name evidence="5" type="ORF">SAMN05421841_0685</name>
</gene>
<dbReference type="Pfam" id="PF12833">
    <property type="entry name" value="HTH_18"/>
    <property type="match status" value="1"/>
</dbReference>
<dbReference type="PANTHER" id="PTHR43280">
    <property type="entry name" value="ARAC-FAMILY TRANSCRIPTIONAL REGULATOR"/>
    <property type="match status" value="1"/>
</dbReference>
<dbReference type="GO" id="GO:0043565">
    <property type="term" value="F:sequence-specific DNA binding"/>
    <property type="evidence" value="ECO:0007669"/>
    <property type="project" value="InterPro"/>
</dbReference>
<dbReference type="AlphaFoldDB" id="A0A1I0NMT5"/>
<dbReference type="Proteomes" id="UP000199469">
    <property type="component" value="Unassembled WGS sequence"/>
</dbReference>
<evidence type="ECO:0000313" key="6">
    <source>
        <dbReference type="Proteomes" id="UP000199469"/>
    </source>
</evidence>
<dbReference type="PANTHER" id="PTHR43280:SF32">
    <property type="entry name" value="TRANSCRIPTIONAL REGULATORY PROTEIN"/>
    <property type="match status" value="1"/>
</dbReference>
<reference evidence="6" key="1">
    <citation type="submission" date="2016-10" db="EMBL/GenBank/DDBJ databases">
        <authorList>
            <person name="Varghese N."/>
            <person name="Submissions S."/>
        </authorList>
    </citation>
    <scope>NUCLEOTIDE SEQUENCE [LARGE SCALE GENOMIC DNA]</scope>
    <source>
        <strain evidence="6">DSM 17724</strain>
    </source>
</reference>
<keyword evidence="1" id="KW-0805">Transcription regulation</keyword>
<dbReference type="GO" id="GO:0003700">
    <property type="term" value="F:DNA-binding transcription factor activity"/>
    <property type="evidence" value="ECO:0007669"/>
    <property type="project" value="InterPro"/>
</dbReference>
<evidence type="ECO:0000256" key="1">
    <source>
        <dbReference type="ARBA" id="ARBA00023015"/>
    </source>
</evidence>
<evidence type="ECO:0000256" key="3">
    <source>
        <dbReference type="ARBA" id="ARBA00023163"/>
    </source>
</evidence>
<dbReference type="PROSITE" id="PS01124">
    <property type="entry name" value="HTH_ARAC_FAMILY_2"/>
    <property type="match status" value="1"/>
</dbReference>
<dbReference type="SUPFAM" id="SSF46689">
    <property type="entry name" value="Homeodomain-like"/>
    <property type="match status" value="1"/>
</dbReference>
<evidence type="ECO:0000259" key="4">
    <source>
        <dbReference type="PROSITE" id="PS01124"/>
    </source>
</evidence>
<proteinExistence type="predicted"/>
<evidence type="ECO:0000256" key="2">
    <source>
        <dbReference type="ARBA" id="ARBA00023125"/>
    </source>
</evidence>
<dbReference type="RefSeq" id="WP_089790642.1">
    <property type="nucleotide sequence ID" value="NZ_FOIU01000001.1"/>
</dbReference>
<dbReference type="InterPro" id="IPR037923">
    <property type="entry name" value="HTH-like"/>
</dbReference>
<feature type="domain" description="HTH araC/xylS-type" evidence="4">
    <location>
        <begin position="204"/>
        <end position="302"/>
    </location>
</feature>